<sequence>MDRLDGDPCAQKRPGDQKTGCESVPEKPDCHCRPFRSRIGLLTMSRIEQDFIQAMRSVDAADQTDRAKLPIE</sequence>
<reference evidence="2" key="1">
    <citation type="submission" date="2016-07" db="EMBL/GenBank/DDBJ databases">
        <title>Microvirga ossetica sp. nov. a new species of rhizobia isolated from root nodules of the legume species Vicia alpestris Steven originated from North Ossetia region in the Caucasus.</title>
        <authorList>
            <person name="Safronova V.I."/>
            <person name="Kuznetsova I.G."/>
            <person name="Sazanova A.L."/>
            <person name="Belimov A."/>
            <person name="Andronov E."/>
            <person name="Osledkin Y.S."/>
            <person name="Onishchuk O.P."/>
            <person name="Kurchak O.N."/>
            <person name="Shaposhnikov A.I."/>
            <person name="Willems A."/>
            <person name="Tikhonovich I.A."/>
        </authorList>
    </citation>
    <scope>NUCLEOTIDE SEQUENCE [LARGE SCALE GENOMIC DNA]</scope>
    <source>
        <strain evidence="2">V5/3M</strain>
        <plasmid evidence="2">unnamed1</plasmid>
    </source>
</reference>
<accession>A0A1B2ES93</accession>
<organism evidence="2">
    <name type="scientific">Microvirga ossetica</name>
    <dbReference type="NCBI Taxonomy" id="1882682"/>
    <lineage>
        <taxon>Bacteria</taxon>
        <taxon>Pseudomonadati</taxon>
        <taxon>Pseudomonadota</taxon>
        <taxon>Alphaproteobacteria</taxon>
        <taxon>Hyphomicrobiales</taxon>
        <taxon>Methylobacteriaceae</taxon>
        <taxon>Microvirga</taxon>
    </lineage>
</organism>
<name>A0A1B2ES93_9HYPH</name>
<dbReference type="KEGG" id="moc:BB934_31980"/>
<dbReference type="AlphaFoldDB" id="A0A1B2ES93"/>
<feature type="region of interest" description="Disordered" evidence="1">
    <location>
        <begin position="1"/>
        <end position="28"/>
    </location>
</feature>
<protein>
    <submittedName>
        <fullName evidence="2">Uncharacterized protein</fullName>
    </submittedName>
</protein>
<evidence type="ECO:0000256" key="1">
    <source>
        <dbReference type="SAM" id="MobiDB-lite"/>
    </source>
</evidence>
<geneLocation type="plasmid" evidence="2">
    <name>unnamed1</name>
</geneLocation>
<gene>
    <name evidence="2" type="ORF">BB934_31980</name>
</gene>
<keyword evidence="2" id="KW-0614">Plasmid</keyword>
<proteinExistence type="predicted"/>
<dbReference type="EMBL" id="CP016617">
    <property type="protein sequence ID" value="ANY82853.1"/>
    <property type="molecule type" value="Genomic_DNA"/>
</dbReference>
<evidence type="ECO:0000313" key="2">
    <source>
        <dbReference type="EMBL" id="ANY82853.1"/>
    </source>
</evidence>